<name>A0A102N3N8_9BURK</name>
<dbReference type="Proteomes" id="UP000065521">
    <property type="component" value="Unassembled WGS sequence"/>
</dbReference>
<evidence type="ECO:0000313" key="2">
    <source>
        <dbReference type="Proteomes" id="UP000065521"/>
    </source>
</evidence>
<dbReference type="Gene3D" id="1.10.1200.10">
    <property type="entry name" value="ACP-like"/>
    <property type="match status" value="1"/>
</dbReference>
<comment type="caution">
    <text evidence="1">The sequence shown here is derived from an EMBL/GenBank/DDBJ whole genome shotgun (WGS) entry which is preliminary data.</text>
</comment>
<dbReference type="InterPro" id="IPR036736">
    <property type="entry name" value="ACP-like_sf"/>
</dbReference>
<dbReference type="SUPFAM" id="SSF47336">
    <property type="entry name" value="ACP-like"/>
    <property type="match status" value="1"/>
</dbReference>
<reference evidence="1 2" key="1">
    <citation type="submission" date="2015-11" db="EMBL/GenBank/DDBJ databases">
        <title>Expanding the genomic diversity of Burkholderia species for the development of highly accurate diagnostics.</title>
        <authorList>
            <person name="Sahl J."/>
            <person name="Keim P."/>
            <person name="Wagner D."/>
        </authorList>
    </citation>
    <scope>NUCLEOTIDE SEQUENCE [LARGE SCALE GENOMIC DNA]</scope>
    <source>
        <strain evidence="1 2">RF32-BP4</strain>
    </source>
</reference>
<dbReference type="RefSeq" id="WP_059635193.1">
    <property type="nucleotide sequence ID" value="NZ_CP013368.1"/>
</dbReference>
<sequence length="85" mass="9075">MIDIESIVRGHLCEVAGRPASDAATLPLDDDLTFDFGLASLELIVLLSGVCETARVPLTEFGEDDLAKLRTGRDIVNLLAAKVHA</sequence>
<accession>A0A102N3N8</accession>
<proteinExistence type="predicted"/>
<dbReference type="AlphaFoldDB" id="A0A102N3N8"/>
<dbReference type="EMBL" id="LOTN01000044">
    <property type="protein sequence ID" value="KUZ86993.1"/>
    <property type="molecule type" value="Genomic_DNA"/>
</dbReference>
<gene>
    <name evidence="1" type="ORF">WI38_00720</name>
</gene>
<evidence type="ECO:0000313" key="1">
    <source>
        <dbReference type="EMBL" id="KUZ86993.1"/>
    </source>
</evidence>
<protein>
    <submittedName>
        <fullName evidence="1">Uncharacterized protein</fullName>
    </submittedName>
</protein>
<organism evidence="1 2">
    <name type="scientific">Burkholderia ubonensis</name>
    <dbReference type="NCBI Taxonomy" id="101571"/>
    <lineage>
        <taxon>Bacteria</taxon>
        <taxon>Pseudomonadati</taxon>
        <taxon>Pseudomonadota</taxon>
        <taxon>Betaproteobacteria</taxon>
        <taxon>Burkholderiales</taxon>
        <taxon>Burkholderiaceae</taxon>
        <taxon>Burkholderia</taxon>
        <taxon>Burkholderia cepacia complex</taxon>
    </lineage>
</organism>